<gene>
    <name evidence="1" type="ORF">F7725_027477</name>
</gene>
<dbReference type="AlphaFoldDB" id="A0A7J5XDX7"/>
<evidence type="ECO:0000313" key="1">
    <source>
        <dbReference type="EMBL" id="KAF3834919.1"/>
    </source>
</evidence>
<organism evidence="1 2">
    <name type="scientific">Dissostichus mawsoni</name>
    <name type="common">Antarctic cod</name>
    <dbReference type="NCBI Taxonomy" id="36200"/>
    <lineage>
        <taxon>Eukaryota</taxon>
        <taxon>Metazoa</taxon>
        <taxon>Chordata</taxon>
        <taxon>Craniata</taxon>
        <taxon>Vertebrata</taxon>
        <taxon>Euteleostomi</taxon>
        <taxon>Actinopterygii</taxon>
        <taxon>Neopterygii</taxon>
        <taxon>Teleostei</taxon>
        <taxon>Neoteleostei</taxon>
        <taxon>Acanthomorphata</taxon>
        <taxon>Eupercaria</taxon>
        <taxon>Perciformes</taxon>
        <taxon>Notothenioidei</taxon>
        <taxon>Nototheniidae</taxon>
        <taxon>Dissostichus</taxon>
    </lineage>
</organism>
<proteinExistence type="predicted"/>
<name>A0A7J5XDX7_DISMA</name>
<keyword evidence="2" id="KW-1185">Reference proteome</keyword>
<dbReference type="EMBL" id="JAAKFY010000025">
    <property type="protein sequence ID" value="KAF3834919.1"/>
    <property type="molecule type" value="Genomic_DNA"/>
</dbReference>
<sequence length="147" mass="16324">MTGELCPRQIQFVKHGPPGSCAKLKVVLMTAGHASILDTVKWGGGGGFRVLSCQLLSDEAAQALQILAVQLDVVVSRPLHPQRLHRFGAALEQARPWEKSMTSSSVPWMMSTGDVILDTFSMLKRWKTENKNDFKESSYHIRSPPHK</sequence>
<comment type="caution">
    <text evidence="1">The sequence shown here is derived from an EMBL/GenBank/DDBJ whole genome shotgun (WGS) entry which is preliminary data.</text>
</comment>
<reference evidence="1 2" key="1">
    <citation type="submission" date="2020-03" db="EMBL/GenBank/DDBJ databases">
        <title>Dissostichus mawsoni Genome sequencing and assembly.</title>
        <authorList>
            <person name="Park H."/>
        </authorList>
    </citation>
    <scope>NUCLEOTIDE SEQUENCE [LARGE SCALE GENOMIC DNA]</scope>
    <source>
        <strain evidence="1">DM0001</strain>
        <tissue evidence="1">Muscle</tissue>
    </source>
</reference>
<protein>
    <submittedName>
        <fullName evidence="1">Uncharacterized protein</fullName>
    </submittedName>
</protein>
<dbReference type="Proteomes" id="UP000518266">
    <property type="component" value="Unassembled WGS sequence"/>
</dbReference>
<evidence type="ECO:0000313" key="2">
    <source>
        <dbReference type="Proteomes" id="UP000518266"/>
    </source>
</evidence>
<accession>A0A7J5XDX7</accession>